<evidence type="ECO:0000313" key="3">
    <source>
        <dbReference type="Proteomes" id="UP000324646"/>
    </source>
</evidence>
<gene>
    <name evidence="2" type="primary">spoIIIAE</name>
    <name evidence="2" type="ORF">FQB35_07015</name>
</gene>
<feature type="transmembrane region" description="Helical" evidence="1">
    <location>
        <begin position="312"/>
        <end position="336"/>
    </location>
</feature>
<feature type="transmembrane region" description="Helical" evidence="1">
    <location>
        <begin position="284"/>
        <end position="306"/>
    </location>
</feature>
<keyword evidence="1" id="KW-0812">Transmembrane</keyword>
<dbReference type="NCBIfam" id="TIGR02829">
    <property type="entry name" value="spore_III_AE"/>
    <property type="match status" value="1"/>
</dbReference>
<proteinExistence type="predicted"/>
<dbReference type="RefSeq" id="WP_148809299.1">
    <property type="nucleotide sequence ID" value="NZ_CP042243.1"/>
</dbReference>
<accession>A0A5C0SFM6</accession>
<reference evidence="2 3" key="1">
    <citation type="submission" date="2019-07" db="EMBL/GenBank/DDBJ databases">
        <title>Complete genome of Crassaminicella thermophila SY095.</title>
        <authorList>
            <person name="Li X."/>
        </authorList>
    </citation>
    <scope>NUCLEOTIDE SEQUENCE [LARGE SCALE GENOMIC DNA]</scope>
    <source>
        <strain evidence="2 3">SY095</strain>
    </source>
</reference>
<organism evidence="2 3">
    <name type="scientific">Crassaminicella thermophila</name>
    <dbReference type="NCBI Taxonomy" id="2599308"/>
    <lineage>
        <taxon>Bacteria</taxon>
        <taxon>Bacillati</taxon>
        <taxon>Bacillota</taxon>
        <taxon>Clostridia</taxon>
        <taxon>Eubacteriales</taxon>
        <taxon>Clostridiaceae</taxon>
        <taxon>Crassaminicella</taxon>
    </lineage>
</organism>
<dbReference type="KEGG" id="crs:FQB35_07015"/>
<dbReference type="Proteomes" id="UP000324646">
    <property type="component" value="Chromosome"/>
</dbReference>
<keyword evidence="1" id="KW-0472">Membrane</keyword>
<feature type="transmembrane region" description="Helical" evidence="1">
    <location>
        <begin position="100"/>
        <end position="122"/>
    </location>
</feature>
<dbReference type="Pfam" id="PF09546">
    <property type="entry name" value="Spore_III_AE"/>
    <property type="match status" value="1"/>
</dbReference>
<feature type="transmembrane region" description="Helical" evidence="1">
    <location>
        <begin position="210"/>
        <end position="227"/>
    </location>
</feature>
<feature type="transmembrane region" description="Helical" evidence="1">
    <location>
        <begin position="363"/>
        <end position="386"/>
    </location>
</feature>
<dbReference type="OrthoDB" id="1706761at2"/>
<sequence length="394" mass="43022">MRRLLLIIIFVLGFCINSTYAIEANSNKDTISDELIMKQLENIDMSVIEKTIKDINRETEEYFPKISMKKLIFSLIKGEEILNLKDTLNGLLRYIFKETIANSALLAKLIVLSVICAFLNNLSNAFKSEAVGKLAYTACYLVIIAIAIKSFSIASKIGINAMSDMVSFMQALLPVLLTFLMTMGGITTTALFQPIVIASVSIISTLMKDIIMPIIYFSAILSIVNNLSPKIQVSRLTSLLRQTCIVLIGFTLTIFSGVITIQGVAASTTDGVTIRTARFAVDRFVPIIGGFISDAFDTIIGCSLLVKNAIGALGLIVLAIIVIMPLLKILSLIFIYKISISVIEPIAENQFVSCINDISNAMVLIFVTVLSVAIMFFLTVTIIVGAGNVTLMLR</sequence>
<feature type="transmembrane region" description="Helical" evidence="1">
    <location>
        <begin position="239"/>
        <end position="264"/>
    </location>
</feature>
<name>A0A5C0SFM6_CRATE</name>
<keyword evidence="1" id="KW-1133">Transmembrane helix</keyword>
<evidence type="ECO:0000313" key="2">
    <source>
        <dbReference type="EMBL" id="QEK12144.1"/>
    </source>
</evidence>
<evidence type="ECO:0000256" key="1">
    <source>
        <dbReference type="SAM" id="Phobius"/>
    </source>
</evidence>
<keyword evidence="3" id="KW-1185">Reference proteome</keyword>
<feature type="transmembrane region" description="Helical" evidence="1">
    <location>
        <begin position="134"/>
        <end position="159"/>
    </location>
</feature>
<dbReference type="EMBL" id="CP042243">
    <property type="protein sequence ID" value="QEK12144.1"/>
    <property type="molecule type" value="Genomic_DNA"/>
</dbReference>
<protein>
    <submittedName>
        <fullName evidence="2">Stage III sporulation protein AE</fullName>
    </submittedName>
</protein>
<dbReference type="AlphaFoldDB" id="A0A5C0SFM6"/>
<feature type="transmembrane region" description="Helical" evidence="1">
    <location>
        <begin position="171"/>
        <end position="198"/>
    </location>
</feature>
<dbReference type="InterPro" id="IPR014194">
    <property type="entry name" value="Spore_III_AE"/>
</dbReference>